<dbReference type="AlphaFoldDB" id="K1XFW3"/>
<name>K1XFW3_MARBU</name>
<keyword evidence="3" id="KW-1185">Reference proteome</keyword>
<feature type="region of interest" description="Disordered" evidence="1">
    <location>
        <begin position="78"/>
        <end position="105"/>
    </location>
</feature>
<accession>K1XFW3</accession>
<dbReference type="EMBL" id="JH921430">
    <property type="protein sequence ID" value="EKD19673.1"/>
    <property type="molecule type" value="Genomic_DNA"/>
</dbReference>
<gene>
    <name evidence="2" type="ORF">MBM_01625</name>
</gene>
<protein>
    <submittedName>
        <fullName evidence="2">Uncharacterized protein</fullName>
    </submittedName>
</protein>
<sequence>MPRTTAVPTPIRRTVTPNQVHQGAAANCQSGVDAIRAPSFHIYYRYFPEKRSRYKYVSVHSALRDTSREWTAQIRTVAPSPPRPLRRGSRPSECGCTLQPPSSRPGDTYDLPLRIAERGNGIKWLSLKLCVDYTLFKAHLGKRPQRVQYVVSRTRHQTLEHALYCIAPNFTDFTGCASAPHPSVVLGPARRSMGWKTQDVIVSCVGHHQNTTSDTVQQQLRQASSSCIVQMSWSIDWKLRPLLPTGTKTLLLSPDLLTLFQMQAADLLHSSRNGTAFTVVYGIVASFDISDPYWPGMSWQLNRRLALSYFRLAVPLPVERLPDSPPPKPPLLRCLLVMSDPPDVGFAISRPPSPHSHARSHPHLKYSAVKQRLAAFAARASHPEPVPIHALPGIEKSRDSIANSHFNRVSAPDAHRMAASRSPATGDPSILSLFAVMIAGSRSLNTEGSPACGFSPSRKSSAATIRLPASESTAQHASGLGLLLHHDLSSRHSQSLPIPETRRLIDRSIAFVGLNRAGFSLSSAPPRMDVQLILGHLGIACYWAPLCEAGFESWEVLQDITEADINCRGRSPRREESRQTRPWNHPCLAAAAAAAAVLLPGRVRATAL</sequence>
<dbReference type="OrthoDB" id="1919336at2759"/>
<evidence type="ECO:0000313" key="3">
    <source>
        <dbReference type="Proteomes" id="UP000006753"/>
    </source>
</evidence>
<dbReference type="InParanoid" id="K1XFW3"/>
<evidence type="ECO:0000313" key="2">
    <source>
        <dbReference type="EMBL" id="EKD19673.1"/>
    </source>
</evidence>
<dbReference type="Proteomes" id="UP000006753">
    <property type="component" value="Unassembled WGS sequence"/>
</dbReference>
<proteinExistence type="predicted"/>
<evidence type="ECO:0000256" key="1">
    <source>
        <dbReference type="SAM" id="MobiDB-lite"/>
    </source>
</evidence>
<dbReference type="KEGG" id="mbe:MBM_01625"/>
<organism evidence="2 3">
    <name type="scientific">Marssonina brunnea f. sp. multigermtubi (strain MB_m1)</name>
    <name type="common">Marssonina leaf spot fungus</name>
    <dbReference type="NCBI Taxonomy" id="1072389"/>
    <lineage>
        <taxon>Eukaryota</taxon>
        <taxon>Fungi</taxon>
        <taxon>Dikarya</taxon>
        <taxon>Ascomycota</taxon>
        <taxon>Pezizomycotina</taxon>
        <taxon>Leotiomycetes</taxon>
        <taxon>Helotiales</taxon>
        <taxon>Drepanopezizaceae</taxon>
        <taxon>Drepanopeziza</taxon>
    </lineage>
</organism>
<reference evidence="2 3" key="1">
    <citation type="journal article" date="2012" name="BMC Genomics">
        <title>Sequencing the genome of Marssonina brunnea reveals fungus-poplar co-evolution.</title>
        <authorList>
            <person name="Zhu S."/>
            <person name="Cao Y.-Z."/>
            <person name="Jiang C."/>
            <person name="Tan B.-Y."/>
            <person name="Wang Z."/>
            <person name="Feng S."/>
            <person name="Zhang L."/>
            <person name="Su X.-H."/>
            <person name="Brejova B."/>
            <person name="Vinar T."/>
            <person name="Xu M."/>
            <person name="Wang M.-X."/>
            <person name="Zhang S.-G."/>
            <person name="Huang M.-R."/>
            <person name="Wu R."/>
            <person name="Zhou Y."/>
        </authorList>
    </citation>
    <scope>NUCLEOTIDE SEQUENCE [LARGE SCALE GENOMIC DNA]</scope>
    <source>
        <strain evidence="2 3">MB_m1</strain>
    </source>
</reference>
<dbReference type="HOGENOM" id="CLU_449104_0_0_1"/>